<evidence type="ECO:0000313" key="2">
    <source>
        <dbReference type="EMBL" id="CAG8601394.1"/>
    </source>
</evidence>
<feature type="region of interest" description="Disordered" evidence="1">
    <location>
        <begin position="44"/>
        <end position="72"/>
    </location>
</feature>
<dbReference type="EMBL" id="CAJVQB010003220">
    <property type="protein sequence ID" value="CAG8601394.1"/>
    <property type="molecule type" value="Genomic_DNA"/>
</dbReference>
<protein>
    <submittedName>
        <fullName evidence="2">3023_t:CDS:1</fullName>
    </submittedName>
</protein>
<proteinExistence type="predicted"/>
<feature type="region of interest" description="Disordered" evidence="1">
    <location>
        <begin position="1"/>
        <end position="30"/>
    </location>
</feature>
<feature type="compositionally biased region" description="Polar residues" evidence="1">
    <location>
        <begin position="1"/>
        <end position="26"/>
    </location>
</feature>
<evidence type="ECO:0000256" key="1">
    <source>
        <dbReference type="SAM" id="MobiDB-lite"/>
    </source>
</evidence>
<keyword evidence="3" id="KW-1185">Reference proteome</keyword>
<reference evidence="2 3" key="1">
    <citation type="submission" date="2021-06" db="EMBL/GenBank/DDBJ databases">
        <authorList>
            <person name="Kallberg Y."/>
            <person name="Tangrot J."/>
            <person name="Rosling A."/>
        </authorList>
    </citation>
    <scope>NUCLEOTIDE SEQUENCE [LARGE SCALE GENOMIC DNA]</scope>
    <source>
        <strain evidence="2 3">120-4 pot B 10/14</strain>
    </source>
</reference>
<organism evidence="2 3">
    <name type="scientific">Gigaspora margarita</name>
    <dbReference type="NCBI Taxonomy" id="4874"/>
    <lineage>
        <taxon>Eukaryota</taxon>
        <taxon>Fungi</taxon>
        <taxon>Fungi incertae sedis</taxon>
        <taxon>Mucoromycota</taxon>
        <taxon>Glomeromycotina</taxon>
        <taxon>Glomeromycetes</taxon>
        <taxon>Diversisporales</taxon>
        <taxon>Gigasporaceae</taxon>
        <taxon>Gigaspora</taxon>
    </lineage>
</organism>
<comment type="caution">
    <text evidence="2">The sequence shown here is derived from an EMBL/GenBank/DDBJ whole genome shotgun (WGS) entry which is preliminary data.</text>
</comment>
<name>A0ABN7UJD2_GIGMA</name>
<evidence type="ECO:0000313" key="3">
    <source>
        <dbReference type="Proteomes" id="UP000789901"/>
    </source>
</evidence>
<sequence length="195" mass="22508">MSATKQSSNKGPEHGNTSRASTTTEMDLNDSMYKHTLSSHEKELYKLTNSTTDQEDLKFSPDNPYILGPNNQINQERTQDTQDQLEIEVEHENGQEDPNYNSDEMIKTESVATIEDNDQPAQKMLYSQAVKQSRKEQYNTAKWHPDRVINILESGEELSELLKYKYATKPTSLDIPEAIGIKLYYKDRVFFRTFT</sequence>
<dbReference type="Proteomes" id="UP000789901">
    <property type="component" value="Unassembled WGS sequence"/>
</dbReference>
<accession>A0ABN7UJD2</accession>
<gene>
    <name evidence="2" type="ORF">GMARGA_LOCUS6903</name>
</gene>